<reference evidence="1" key="2">
    <citation type="submission" date="2012-05" db="EMBL/GenBank/DDBJ databases">
        <title>The Genome Annotation of Fusarium oxysporum II5.</title>
        <authorList>
            <consortium name="The Broad Institute Genomics Platform"/>
            <person name="Ma L.-J."/>
            <person name="Corby-Kistler H."/>
            <person name="Broz K."/>
            <person name="Gale L.R."/>
            <person name="Jonkers W."/>
            <person name="O'Donnell K."/>
            <person name="Ploetz R."/>
            <person name="Steinberg C."/>
            <person name="Schwartz D.C."/>
            <person name="VanEtten H."/>
            <person name="Zhou S."/>
            <person name="Young S.K."/>
            <person name="Zeng Q."/>
            <person name="Gargeya S."/>
            <person name="Fitzgerald M."/>
            <person name="Abouelleil A."/>
            <person name="Alvarado L."/>
            <person name="Chapman S.B."/>
            <person name="Gainer-Dewar J."/>
            <person name="Goldberg J."/>
            <person name="Griggs A."/>
            <person name="Gujja S."/>
            <person name="Hansen M."/>
            <person name="Howarth C."/>
            <person name="Imamovic A."/>
            <person name="Ireland A."/>
            <person name="Larimer J."/>
            <person name="McCowan C."/>
            <person name="Murphy C."/>
            <person name="Pearson M."/>
            <person name="Poon T.W."/>
            <person name="Priest M."/>
            <person name="Roberts A."/>
            <person name="Saif S."/>
            <person name="Shea T."/>
            <person name="Sykes S."/>
            <person name="Wortman J."/>
            <person name="Nusbaum C."/>
            <person name="Birren B."/>
        </authorList>
    </citation>
    <scope>NUCLEOTIDE SEQUENCE</scope>
    <source>
        <strain evidence="1">54006</strain>
    </source>
</reference>
<proteinExistence type="predicted"/>
<protein>
    <submittedName>
        <fullName evidence="1">Uncharacterized protein</fullName>
    </submittedName>
</protein>
<name>X0K2S2_FUSO5</name>
<dbReference type="GeneID" id="42031126"/>
<dbReference type="RefSeq" id="XP_031065121.1">
    <property type="nucleotide sequence ID" value="XM_031204872.1"/>
</dbReference>
<accession>X0K2S2</accession>
<dbReference type="AlphaFoldDB" id="X0K2S2"/>
<dbReference type="EMBL" id="JH658279">
    <property type="protein sequence ID" value="EXM03032.1"/>
    <property type="molecule type" value="Genomic_DNA"/>
</dbReference>
<evidence type="ECO:0000313" key="1">
    <source>
        <dbReference type="EMBL" id="EXM03032.1"/>
    </source>
</evidence>
<dbReference type="Proteomes" id="UP000030685">
    <property type="component" value="Unassembled WGS sequence"/>
</dbReference>
<dbReference type="HOGENOM" id="CLU_3207674_0_0_1"/>
<sequence>MATGRGSTPHLVVNTTNLQAQQLLKGRECAALGSGPADQTLDASA</sequence>
<organism evidence="1">
    <name type="scientific">Fusarium odoratissimum (strain NRRL 54006)</name>
    <dbReference type="NCBI Taxonomy" id="1089451"/>
    <lineage>
        <taxon>Eukaryota</taxon>
        <taxon>Fungi</taxon>
        <taxon>Dikarya</taxon>
        <taxon>Ascomycota</taxon>
        <taxon>Pezizomycotina</taxon>
        <taxon>Sordariomycetes</taxon>
        <taxon>Hypocreomycetidae</taxon>
        <taxon>Hypocreales</taxon>
        <taxon>Nectriaceae</taxon>
        <taxon>Fusarium</taxon>
        <taxon>Fusarium oxysporum species complex</taxon>
        <taxon>Fusarium oxysporum f. sp. cubense (strain race 4)</taxon>
    </lineage>
</organism>
<dbReference type="VEuPathDB" id="FungiDB:FOIG_05951"/>
<reference evidence="1" key="1">
    <citation type="submission" date="2011-11" db="EMBL/GenBank/DDBJ databases">
        <title>The Genome Sequence of Fusarium oxysporum II5.</title>
        <authorList>
            <consortium name="The Broad Institute Genome Sequencing Platform"/>
            <person name="Ma L.-J."/>
            <person name="Gale L.R."/>
            <person name="Schwartz D.C."/>
            <person name="Zhou S."/>
            <person name="Corby-Kistler H."/>
            <person name="Young S.K."/>
            <person name="Zeng Q."/>
            <person name="Gargeya S."/>
            <person name="Fitzgerald M."/>
            <person name="Haas B."/>
            <person name="Abouelleil A."/>
            <person name="Alvarado L."/>
            <person name="Arachchi H.M."/>
            <person name="Berlin A."/>
            <person name="Brown A."/>
            <person name="Chapman S.B."/>
            <person name="Chen Z."/>
            <person name="Dunbar C."/>
            <person name="Freedman E."/>
            <person name="Gearin G."/>
            <person name="Goldberg J."/>
            <person name="Griggs A."/>
            <person name="Gujja S."/>
            <person name="Heiman D."/>
            <person name="Howarth C."/>
            <person name="Larson L."/>
            <person name="Lui A."/>
            <person name="MacDonald P.J.P."/>
            <person name="Montmayeur A."/>
            <person name="Murphy C."/>
            <person name="Neiman D."/>
            <person name="Pearson M."/>
            <person name="Priest M."/>
            <person name="Roberts A."/>
            <person name="Saif S."/>
            <person name="Shea T."/>
            <person name="Shenoy N."/>
            <person name="Sisk P."/>
            <person name="Stolte C."/>
            <person name="Sykes S."/>
            <person name="Wortman J."/>
            <person name="Nusbaum C."/>
            <person name="Birren B."/>
        </authorList>
    </citation>
    <scope>NUCLEOTIDE SEQUENCE [LARGE SCALE GENOMIC DNA]</scope>
    <source>
        <strain evidence="1">54006</strain>
    </source>
</reference>
<gene>
    <name evidence="1" type="ORF">FOIG_05951</name>
</gene>